<evidence type="ECO:0000313" key="2">
    <source>
        <dbReference type="EMBL" id="PTD98225.1"/>
    </source>
</evidence>
<dbReference type="InterPro" id="IPR025567">
    <property type="entry name" value="DUF4332"/>
</dbReference>
<evidence type="ECO:0000259" key="1">
    <source>
        <dbReference type="Pfam" id="PF14229"/>
    </source>
</evidence>
<comment type="caution">
    <text evidence="2">The sequence shown here is derived from an EMBL/GenBank/DDBJ whole genome shotgun (WGS) entry which is preliminary data.</text>
</comment>
<organism evidence="2 3">
    <name type="scientific">Pseudothauera lacus</name>
    <dbReference type="NCBI Taxonomy" id="2136175"/>
    <lineage>
        <taxon>Bacteria</taxon>
        <taxon>Pseudomonadati</taxon>
        <taxon>Pseudomonadota</taxon>
        <taxon>Betaproteobacteria</taxon>
        <taxon>Rhodocyclales</taxon>
        <taxon>Zoogloeaceae</taxon>
        <taxon>Pseudothauera</taxon>
    </lineage>
</organism>
<feature type="domain" description="DUF4332" evidence="1">
    <location>
        <begin position="10"/>
        <end position="130"/>
    </location>
</feature>
<reference evidence="2 3" key="1">
    <citation type="submission" date="2018-03" db="EMBL/GenBank/DDBJ databases">
        <authorList>
            <person name="Keele B.F."/>
        </authorList>
    </citation>
    <scope>NUCLEOTIDE SEQUENCE [LARGE SCALE GENOMIC DNA]</scope>
    <source>
        <strain evidence="2 3">D20</strain>
    </source>
</reference>
<dbReference type="Proteomes" id="UP000241193">
    <property type="component" value="Unassembled WGS sequence"/>
</dbReference>
<dbReference type="RefSeq" id="WP_107491985.1">
    <property type="nucleotide sequence ID" value="NZ_PZKC01000001.1"/>
</dbReference>
<dbReference type="Pfam" id="PF14229">
    <property type="entry name" value="DUF4332"/>
    <property type="match status" value="1"/>
</dbReference>
<dbReference type="Gene3D" id="1.10.150.20">
    <property type="entry name" value="5' to 3' exonuclease, C-terminal subdomain"/>
    <property type="match status" value="2"/>
</dbReference>
<protein>
    <submittedName>
        <fullName evidence="2">DUF4332 domain-containing protein</fullName>
    </submittedName>
</protein>
<proteinExistence type="predicted"/>
<sequence length="136" mass="14877">MANYKIEDIEGIGEVIGTKLREAGVKDTDSLLAACGTVKQRAELAEKSGLSTKQVLKFANMADLYRISGVGSEYAELLEAAGVDTVPELAQRNAANLTKAMAEVNEQRKLTRRLPTETEVAKWVEQAKTLPRALHY</sequence>
<dbReference type="AlphaFoldDB" id="A0A2T4IKD1"/>
<gene>
    <name evidence="2" type="ORF">C8261_00635</name>
</gene>
<keyword evidence="3" id="KW-1185">Reference proteome</keyword>
<name>A0A2T4IKD1_9RHOO</name>
<dbReference type="OrthoDB" id="9794786at2"/>
<reference evidence="2 3" key="2">
    <citation type="submission" date="2018-04" db="EMBL/GenBank/DDBJ databases">
        <title>Thauera lacus sp. nov., isolated from an saline lake in Inner Mongolia, China.</title>
        <authorList>
            <person name="Liang Q.-Y."/>
        </authorList>
    </citation>
    <scope>NUCLEOTIDE SEQUENCE [LARGE SCALE GENOMIC DNA]</scope>
    <source>
        <strain evidence="2 3">D20</strain>
    </source>
</reference>
<accession>A0A2T4IKD1</accession>
<dbReference type="EMBL" id="PZKC01000001">
    <property type="protein sequence ID" value="PTD98225.1"/>
    <property type="molecule type" value="Genomic_DNA"/>
</dbReference>
<evidence type="ECO:0000313" key="3">
    <source>
        <dbReference type="Proteomes" id="UP000241193"/>
    </source>
</evidence>